<comment type="caution">
    <text evidence="1">The sequence shown here is derived from an EMBL/GenBank/DDBJ whole genome shotgun (WGS) entry which is preliminary data.</text>
</comment>
<dbReference type="PANTHER" id="PTHR43434">
    <property type="entry name" value="PHOSPHOGLYCOLATE PHOSPHATASE"/>
    <property type="match status" value="1"/>
</dbReference>
<dbReference type="SFLD" id="SFLDG01129">
    <property type="entry name" value="C1.5:_HAD__Beta-PGM__Phosphata"/>
    <property type="match status" value="1"/>
</dbReference>
<dbReference type="SUPFAM" id="SSF56784">
    <property type="entry name" value="HAD-like"/>
    <property type="match status" value="1"/>
</dbReference>
<protein>
    <submittedName>
        <fullName evidence="1">HAD family hydrolase</fullName>
    </submittedName>
</protein>
<accession>A0A2A4GXN1</accession>
<keyword evidence="1" id="KW-0378">Hydrolase</keyword>
<dbReference type="AlphaFoldDB" id="A0A2A4GXN1"/>
<evidence type="ECO:0000313" key="2">
    <source>
        <dbReference type="Proteomes" id="UP000218335"/>
    </source>
</evidence>
<name>A0A2A4GXN1_9STAP</name>
<dbReference type="InterPro" id="IPR023214">
    <property type="entry name" value="HAD_sf"/>
</dbReference>
<reference evidence="1 2" key="1">
    <citation type="journal article" date="2017" name="PLoS ONE">
        <title>Development of a real-time PCR for detection of Staphylococcus pseudintermedius using a novel automated comparison of whole-genome sequences.</title>
        <authorList>
            <person name="Verstappen K.M."/>
            <person name="Huijbregts L."/>
            <person name="Spaninks M."/>
            <person name="Wagenaar J.A."/>
            <person name="Fluit A.C."/>
            <person name="Duim B."/>
        </authorList>
    </citation>
    <scope>NUCLEOTIDE SEQUENCE [LARGE SCALE GENOMIC DNA]</scope>
    <source>
        <strain evidence="1 2">215070706401-1</strain>
    </source>
</reference>
<dbReference type="Proteomes" id="UP000218335">
    <property type="component" value="Unassembled WGS sequence"/>
</dbReference>
<gene>
    <name evidence="1" type="ORF">B5C08_05840</name>
</gene>
<dbReference type="Pfam" id="PF13419">
    <property type="entry name" value="HAD_2"/>
    <property type="match status" value="1"/>
</dbReference>
<organism evidence="1 2">
    <name type="scientific">Staphylococcus delphini</name>
    <dbReference type="NCBI Taxonomy" id="53344"/>
    <lineage>
        <taxon>Bacteria</taxon>
        <taxon>Bacillati</taxon>
        <taxon>Bacillota</taxon>
        <taxon>Bacilli</taxon>
        <taxon>Bacillales</taxon>
        <taxon>Staphylococcaceae</taxon>
        <taxon>Staphylococcus</taxon>
        <taxon>Staphylococcus intermedius group</taxon>
    </lineage>
</organism>
<dbReference type="SFLD" id="SFLDS00003">
    <property type="entry name" value="Haloacid_Dehalogenase"/>
    <property type="match status" value="1"/>
</dbReference>
<proteinExistence type="predicted"/>
<dbReference type="InterPro" id="IPR050155">
    <property type="entry name" value="HAD-like_hydrolase_sf"/>
</dbReference>
<dbReference type="EMBL" id="MWUU01000006">
    <property type="protein sequence ID" value="PCF55562.1"/>
    <property type="molecule type" value="Genomic_DNA"/>
</dbReference>
<dbReference type="PANTHER" id="PTHR43434:SF1">
    <property type="entry name" value="PHOSPHOGLYCOLATE PHOSPHATASE"/>
    <property type="match status" value="1"/>
</dbReference>
<dbReference type="GO" id="GO:0008967">
    <property type="term" value="F:phosphoglycolate phosphatase activity"/>
    <property type="evidence" value="ECO:0007669"/>
    <property type="project" value="TreeGrafter"/>
</dbReference>
<dbReference type="InterPro" id="IPR041492">
    <property type="entry name" value="HAD_2"/>
</dbReference>
<evidence type="ECO:0000313" key="1">
    <source>
        <dbReference type="EMBL" id="PCF55562.1"/>
    </source>
</evidence>
<dbReference type="RefSeq" id="WP_096592476.1">
    <property type="nucleotide sequence ID" value="NZ_MWUU01000006.1"/>
</dbReference>
<dbReference type="GO" id="GO:0006281">
    <property type="term" value="P:DNA repair"/>
    <property type="evidence" value="ECO:0007669"/>
    <property type="project" value="TreeGrafter"/>
</dbReference>
<dbReference type="InterPro" id="IPR036412">
    <property type="entry name" value="HAD-like_sf"/>
</dbReference>
<dbReference type="Gene3D" id="3.40.50.1000">
    <property type="entry name" value="HAD superfamily/HAD-like"/>
    <property type="match status" value="1"/>
</dbReference>
<sequence length="374" mass="42284">MTKAILFDVDGVFLDESRCFDVSALTVYELLNSTEYLGLKPHVDLSQLTDAQITHIRATLFKNDVILNRLKSMGINSNWDMLFVVFSVHFIECLKQLSHEARLNVLNPAQFDETTLREVGQQLSNNVINFERPLQFIENASEGRSQIYQSLQSYAMTELNVEEATLFDIGSPLWQLSQEIYQEWYLGTALYEEVEQKVAKTDYKRGYIYHEIALAPIEDIKQLLTDLKAAGYQLAIATGRPRTETLVPFETLDLLSYFDDAFIVSASEVLEVESRYPELKPLGKPNPFSYIAAFNGNQKQDYYDYATNQTNRMDPETVTIVGDSLADLFSAQTVNAQFIGTLTGLKGKAAEAELKAHGAEIIVDNVLDIRDILL</sequence>